<dbReference type="HOGENOM" id="CLU_079401_0_0_1"/>
<dbReference type="AlphaFoldDB" id="A0A0B2UK17"/>
<dbReference type="GeneID" id="26262074"/>
<sequence length="330" mass="37908">MKESDTQKAAWSTNEEDVLIDEVLRVSAGKCDFMDTDSSISILDIPSVIGTCMNDDKKQSDMTMNGNASGDFTWPEHYFVFCGLLIGFVDRTEEVKLRYSITHERVMKVIRCDDETEECVVGVVEFESDSFESSIYKMSIVINRNKCRVKCKAKEDREYREALKNGTRYVRQSSVYSEQMRKLYHSQITNGQNYIFVDGSYDMTDSLRGIMSHLSSKKTYVPKTKSFGMAQKTMHLQNLLQHIPGIGKNASRCISKQYKSITGLLSFIKRDHGNKLKELQVWDEENKNFRLLGEKQSINIRNAFLANIQAIDKHSNLMQVEIDGQEMDNK</sequence>
<dbReference type="VEuPathDB" id="MicrosporidiaDB:M896_080340"/>
<keyword evidence="2" id="KW-1185">Reference proteome</keyword>
<dbReference type="RefSeq" id="XP_014563342.1">
    <property type="nucleotide sequence ID" value="XM_014707856.1"/>
</dbReference>
<protein>
    <submittedName>
        <fullName evidence="1">Uncharacterized protein</fullName>
    </submittedName>
</protein>
<dbReference type="InParanoid" id="A0A0B2UK17"/>
<name>A0A0B2UK17_9MICR</name>
<evidence type="ECO:0000313" key="1">
    <source>
        <dbReference type="EMBL" id="KHN69300.1"/>
    </source>
</evidence>
<dbReference type="EMBL" id="JOKQ01000008">
    <property type="protein sequence ID" value="KHN69300.1"/>
    <property type="molecule type" value="Genomic_DNA"/>
</dbReference>
<reference evidence="1 2" key="1">
    <citation type="journal article" date="2014" name="MBio">
        <title>The Ordospora colligata genome; evolution of extreme reduction in microsporidia and host-to-parasite horizontal gene transfer.</title>
        <authorList>
            <person name="Pombert J.-F."/>
            <person name="Haag K.L."/>
            <person name="Beidas S."/>
            <person name="Ebert D."/>
            <person name="Keeling P.J."/>
        </authorList>
    </citation>
    <scope>NUCLEOTIDE SEQUENCE [LARGE SCALE GENOMIC DNA]</scope>
    <source>
        <strain evidence="1 2">OC4</strain>
    </source>
</reference>
<organism evidence="1 2">
    <name type="scientific">Ordospora colligata OC4</name>
    <dbReference type="NCBI Taxonomy" id="1354746"/>
    <lineage>
        <taxon>Eukaryota</taxon>
        <taxon>Fungi</taxon>
        <taxon>Fungi incertae sedis</taxon>
        <taxon>Microsporidia</taxon>
        <taxon>Ordosporidae</taxon>
        <taxon>Ordospora</taxon>
    </lineage>
</organism>
<dbReference type="Proteomes" id="UP000031056">
    <property type="component" value="Unassembled WGS sequence"/>
</dbReference>
<comment type="caution">
    <text evidence="1">The sequence shown here is derived from an EMBL/GenBank/DDBJ whole genome shotgun (WGS) entry which is preliminary data.</text>
</comment>
<evidence type="ECO:0000313" key="2">
    <source>
        <dbReference type="Proteomes" id="UP000031056"/>
    </source>
</evidence>
<gene>
    <name evidence="1" type="ORF">M896_080340</name>
</gene>
<dbReference type="OrthoDB" id="2196332at2759"/>
<accession>A0A0B2UK17</accession>
<proteinExistence type="predicted"/>